<dbReference type="Pfam" id="PF04237">
    <property type="entry name" value="YjbR"/>
    <property type="match status" value="1"/>
</dbReference>
<comment type="caution">
    <text evidence="2">The sequence shown here is derived from an EMBL/GenBank/DDBJ whole genome shotgun (WGS) entry which is preliminary data.</text>
</comment>
<dbReference type="SUPFAM" id="SSF142906">
    <property type="entry name" value="YjbR-like"/>
    <property type="match status" value="1"/>
</dbReference>
<keyword evidence="3" id="KW-1185">Reference proteome</keyword>
<dbReference type="InterPro" id="IPR038056">
    <property type="entry name" value="YjbR-like_sf"/>
</dbReference>
<accession>A0A318RZF1</accession>
<dbReference type="EMBL" id="QJSP01000003">
    <property type="protein sequence ID" value="PYE19315.1"/>
    <property type="molecule type" value="Genomic_DNA"/>
</dbReference>
<gene>
    <name evidence="2" type="ORF">DFR67_103227</name>
</gene>
<feature type="region of interest" description="Disordered" evidence="1">
    <location>
        <begin position="1"/>
        <end position="22"/>
    </location>
</feature>
<dbReference type="AlphaFoldDB" id="A0A318RZF1"/>
<sequence>MSSVGTTVDNVDNAGGAGTGDGGAADFDQVVEILHARALALPEVYSEPAWVGVRWRVRGRTFAHVLDIIGSHPPSYSKAANTAGPAIVLMFRSAGDELEALRHAGTPFFPTPWRADEIGLLITTDTDWSEVTELVTESYRVLAPPTLGARV</sequence>
<evidence type="ECO:0000313" key="3">
    <source>
        <dbReference type="Proteomes" id="UP000247591"/>
    </source>
</evidence>
<dbReference type="OrthoDB" id="8479417at2"/>
<evidence type="ECO:0000313" key="2">
    <source>
        <dbReference type="EMBL" id="PYE19315.1"/>
    </source>
</evidence>
<reference evidence="2 3" key="1">
    <citation type="submission" date="2018-06" db="EMBL/GenBank/DDBJ databases">
        <title>Genomic Encyclopedia of Type Strains, Phase IV (KMG-IV): sequencing the most valuable type-strain genomes for metagenomic binning, comparative biology and taxonomic classification.</title>
        <authorList>
            <person name="Goeker M."/>
        </authorList>
    </citation>
    <scope>NUCLEOTIDE SEQUENCE [LARGE SCALE GENOMIC DNA]</scope>
    <source>
        <strain evidence="2 3">DSM 45521</strain>
    </source>
</reference>
<feature type="compositionally biased region" description="Polar residues" evidence="1">
    <location>
        <begin position="1"/>
        <end position="10"/>
    </location>
</feature>
<name>A0A318RZF1_WILLI</name>
<organism evidence="2 3">
    <name type="scientific">Williamsia limnetica</name>
    <dbReference type="NCBI Taxonomy" id="882452"/>
    <lineage>
        <taxon>Bacteria</taxon>
        <taxon>Bacillati</taxon>
        <taxon>Actinomycetota</taxon>
        <taxon>Actinomycetes</taxon>
        <taxon>Mycobacteriales</taxon>
        <taxon>Nocardiaceae</taxon>
        <taxon>Williamsia</taxon>
    </lineage>
</organism>
<proteinExistence type="predicted"/>
<dbReference type="InterPro" id="IPR058532">
    <property type="entry name" value="YjbR/MT2646/Rv2570-like"/>
</dbReference>
<evidence type="ECO:0000256" key="1">
    <source>
        <dbReference type="SAM" id="MobiDB-lite"/>
    </source>
</evidence>
<protein>
    <submittedName>
        <fullName evidence="2">YjbR protein</fullName>
    </submittedName>
</protein>
<dbReference type="Proteomes" id="UP000247591">
    <property type="component" value="Unassembled WGS sequence"/>
</dbReference>